<gene>
    <name evidence="2" type="ORF">V3M73_06875</name>
</gene>
<organism evidence="2 3">
    <name type="scientific">Trueperella pyogenes</name>
    <dbReference type="NCBI Taxonomy" id="1661"/>
    <lineage>
        <taxon>Bacteria</taxon>
        <taxon>Bacillati</taxon>
        <taxon>Actinomycetota</taxon>
        <taxon>Actinomycetes</taxon>
        <taxon>Actinomycetales</taxon>
        <taxon>Actinomycetaceae</taxon>
        <taxon>Trueperella</taxon>
    </lineage>
</organism>
<protein>
    <submittedName>
        <fullName evidence="2">Uncharacterized protein</fullName>
    </submittedName>
</protein>
<dbReference type="Proteomes" id="UP001555100">
    <property type="component" value="Unassembled WGS sequence"/>
</dbReference>
<dbReference type="RefSeq" id="WP_367193340.1">
    <property type="nucleotide sequence ID" value="NZ_CP123413.1"/>
</dbReference>
<accession>A0ABV3NC03</accession>
<evidence type="ECO:0000256" key="1">
    <source>
        <dbReference type="SAM" id="MobiDB-lite"/>
    </source>
</evidence>
<sequence>MTFMEWALEQAIKHPQLENTLVTANGDWLDVLLSDGRTFRFRPGALIKPDAPLDQRTELLNRLISIGVDQAQEAQVSESDRSSLASSTSTAGNASATNNAGSTSSSDGADSADSVTPPTQATIVPIVRSADYFLPATPDADSIIYLPLTDFIAVGLAYDMPETIQPIYYEQFEDVHDIGAIMTDAVTTLRLMTDGTQQMVEIGITEIAGAQVMTFLQPANYELSWFADLDMIQQVAERMRHERPDDIPLFVPASRTKLYIVFSGDPHLADFFQLLLAQRDSPDAVYPLPHTVAADGWLEWQPFPDSELAQVLGALRNHFREKIYATQEQLLSSWPTFGAVKPFVARRLKSGERVSNATWDASDKHGSVPVTDFLTFTRSASPHPWESVTPVHITVRSHIAREIWPEGITPVDNLWPPRYGVVGFPDDETLLQLRDATDRQF</sequence>
<feature type="compositionally biased region" description="Low complexity" evidence="1">
    <location>
        <begin position="82"/>
        <end position="114"/>
    </location>
</feature>
<evidence type="ECO:0000313" key="3">
    <source>
        <dbReference type="Proteomes" id="UP001555100"/>
    </source>
</evidence>
<evidence type="ECO:0000313" key="2">
    <source>
        <dbReference type="EMBL" id="MEW6954746.1"/>
    </source>
</evidence>
<reference evidence="2 3" key="1">
    <citation type="submission" date="2024-01" db="EMBL/GenBank/DDBJ databases">
        <title>Genomic analysis and antimicrobial resistance profiles of Trueperella pyogenes isolated from domestic and wild animals.</title>
        <authorList>
            <person name="Magossi G."/>
            <person name="Gzyl K.E."/>
            <person name="Holman D.B."/>
            <person name="Amat S."/>
        </authorList>
    </citation>
    <scope>NUCLEOTIDE SEQUENCE [LARGE SCALE GENOMIC DNA]</scope>
    <source>
        <strain evidence="2 3">1494</strain>
    </source>
</reference>
<comment type="caution">
    <text evidence="2">The sequence shown here is derived from an EMBL/GenBank/DDBJ whole genome shotgun (WGS) entry which is preliminary data.</text>
</comment>
<proteinExistence type="predicted"/>
<dbReference type="EMBL" id="JBAGNM010000006">
    <property type="protein sequence ID" value="MEW6954746.1"/>
    <property type="molecule type" value="Genomic_DNA"/>
</dbReference>
<keyword evidence="3" id="KW-1185">Reference proteome</keyword>
<feature type="region of interest" description="Disordered" evidence="1">
    <location>
        <begin position="74"/>
        <end position="117"/>
    </location>
</feature>
<name>A0ABV3NC03_9ACTO</name>